<dbReference type="Proteomes" id="UP001642483">
    <property type="component" value="Unassembled WGS sequence"/>
</dbReference>
<dbReference type="Gene3D" id="3.40.630.30">
    <property type="match status" value="1"/>
</dbReference>
<comment type="caution">
    <text evidence="1">The sequence shown here is derived from an EMBL/GenBank/DDBJ whole genome shotgun (WGS) entry which is preliminary data.</text>
</comment>
<protein>
    <recommendedName>
        <fullName evidence="3">N-acetyltransferase domain-containing protein</fullName>
    </recommendedName>
</protein>
<evidence type="ECO:0000313" key="2">
    <source>
        <dbReference type="Proteomes" id="UP001642483"/>
    </source>
</evidence>
<gene>
    <name evidence="1" type="ORF">CVLEPA_LOCUS31492</name>
</gene>
<evidence type="ECO:0000313" key="1">
    <source>
        <dbReference type="EMBL" id="CAK8698022.1"/>
    </source>
</evidence>
<keyword evidence="2" id="KW-1185">Reference proteome</keyword>
<dbReference type="EMBL" id="CAWYQH010000174">
    <property type="protein sequence ID" value="CAK8698022.1"/>
    <property type="molecule type" value="Genomic_DNA"/>
</dbReference>
<reference evidence="1 2" key="1">
    <citation type="submission" date="2024-02" db="EMBL/GenBank/DDBJ databases">
        <authorList>
            <person name="Daric V."/>
            <person name="Darras S."/>
        </authorList>
    </citation>
    <scope>NUCLEOTIDE SEQUENCE [LARGE SCALE GENOMIC DNA]</scope>
</reference>
<name>A0ABP0H2M4_CLALP</name>
<sequence>MFLFIEVVSEEDWPTVKELMTESLCDLDFYKSLCANDLERRRFVSDYVKSEHSDGRNLFWCGKVTNEPVPGSQKSRKCCSFTSVKTSELFMAGKLIPPAGFTFNKVSSIVQPVCPNCDANRLVVASSQLNQCTRTDEESIALKLKYPTAMQKLHLYHEWYQKCTEEITVKTNNKFWQCSHIAVSPGYRKSGMAASGMREAIQTFMGLADTCQCHLVLVNTGVKECRFACKQAGFHDVTTLTYEGKPRWLMLNDMKQNDVISKELISSIKNSISAL</sequence>
<accession>A0ABP0H2M4</accession>
<proteinExistence type="predicted"/>
<organism evidence="1 2">
    <name type="scientific">Clavelina lepadiformis</name>
    <name type="common">Light-bulb sea squirt</name>
    <name type="synonym">Ascidia lepadiformis</name>
    <dbReference type="NCBI Taxonomy" id="159417"/>
    <lineage>
        <taxon>Eukaryota</taxon>
        <taxon>Metazoa</taxon>
        <taxon>Chordata</taxon>
        <taxon>Tunicata</taxon>
        <taxon>Ascidiacea</taxon>
        <taxon>Aplousobranchia</taxon>
        <taxon>Clavelinidae</taxon>
        <taxon>Clavelina</taxon>
    </lineage>
</organism>
<evidence type="ECO:0008006" key="3">
    <source>
        <dbReference type="Google" id="ProtNLM"/>
    </source>
</evidence>